<sequence>MRERKKVIWDEDNLENIEAHKPTRQKITEPKTPYHAAAASDGTVSPHDDDNETMEMAAQAEAIRSALTEVASTSGGGNHGGPRKSGGGWTSSEDEGASASEVEGMDEDEAAYAEANGLHPETSEDHEDFVRHRKAHYDEYRRLKALRAQGKKVVEDTDEEEDSANKGPPLENGTGPASHSSHLQS</sequence>
<feature type="compositionally biased region" description="Polar residues" evidence="1">
    <location>
        <begin position="175"/>
        <end position="185"/>
    </location>
</feature>
<evidence type="ECO:0000256" key="1">
    <source>
        <dbReference type="SAM" id="MobiDB-lite"/>
    </source>
</evidence>
<feature type="compositionally biased region" description="Gly residues" evidence="1">
    <location>
        <begin position="74"/>
        <end position="89"/>
    </location>
</feature>
<protein>
    <recommendedName>
        <fullName evidence="4">Protein phosphatase inhibitor 2</fullName>
    </recommendedName>
</protein>
<dbReference type="PANTHER" id="PTHR12398:SF20">
    <property type="entry name" value="PROTEIN PHOSPHATASE 1 REGULATORY INHIBITOR SUBUNIT 2"/>
    <property type="match status" value="1"/>
</dbReference>
<dbReference type="OMA" id="KKPAGCD"/>
<dbReference type="GO" id="GO:0035556">
    <property type="term" value="P:intracellular signal transduction"/>
    <property type="evidence" value="ECO:0000318"/>
    <property type="project" value="GO_Central"/>
</dbReference>
<dbReference type="Proteomes" id="UP000054558">
    <property type="component" value="Unassembled WGS sequence"/>
</dbReference>
<evidence type="ECO:0000313" key="3">
    <source>
        <dbReference type="Proteomes" id="UP000054558"/>
    </source>
</evidence>
<proteinExistence type="predicted"/>
<organism evidence="2 3">
    <name type="scientific">Klebsormidium nitens</name>
    <name type="common">Green alga</name>
    <name type="synonym">Ulothrix nitens</name>
    <dbReference type="NCBI Taxonomy" id="105231"/>
    <lineage>
        <taxon>Eukaryota</taxon>
        <taxon>Viridiplantae</taxon>
        <taxon>Streptophyta</taxon>
        <taxon>Klebsormidiophyceae</taxon>
        <taxon>Klebsormidiales</taxon>
        <taxon>Klebsormidiaceae</taxon>
        <taxon>Klebsormidium</taxon>
    </lineage>
</organism>
<dbReference type="GO" id="GO:0009966">
    <property type="term" value="P:regulation of signal transduction"/>
    <property type="evidence" value="ECO:0007669"/>
    <property type="project" value="InterPro"/>
</dbReference>
<name>A0A1Y1HZV3_KLENI</name>
<dbReference type="AlphaFoldDB" id="A0A1Y1HZV3"/>
<feature type="region of interest" description="Disordered" evidence="1">
    <location>
        <begin position="65"/>
        <end position="185"/>
    </location>
</feature>
<dbReference type="PANTHER" id="PTHR12398">
    <property type="entry name" value="PROTEIN PHOSPHATASE INHIBITOR"/>
    <property type="match status" value="1"/>
</dbReference>
<accession>A0A1Y1HZV3</accession>
<gene>
    <name evidence="2" type="ORF">KFL_000790130</name>
</gene>
<feature type="region of interest" description="Disordered" evidence="1">
    <location>
        <begin position="19"/>
        <end position="52"/>
    </location>
</feature>
<evidence type="ECO:0000313" key="2">
    <source>
        <dbReference type="EMBL" id="GAQ81388.1"/>
    </source>
</evidence>
<reference evidence="2 3" key="1">
    <citation type="journal article" date="2014" name="Nat. Commun.">
        <title>Klebsormidium flaccidum genome reveals primary factors for plant terrestrial adaptation.</title>
        <authorList>
            <person name="Hori K."/>
            <person name="Maruyama F."/>
            <person name="Fujisawa T."/>
            <person name="Togashi T."/>
            <person name="Yamamoto N."/>
            <person name="Seo M."/>
            <person name="Sato S."/>
            <person name="Yamada T."/>
            <person name="Mori H."/>
            <person name="Tajima N."/>
            <person name="Moriyama T."/>
            <person name="Ikeuchi M."/>
            <person name="Watanabe M."/>
            <person name="Wada H."/>
            <person name="Kobayashi K."/>
            <person name="Saito M."/>
            <person name="Masuda T."/>
            <person name="Sasaki-Sekimoto Y."/>
            <person name="Mashiguchi K."/>
            <person name="Awai K."/>
            <person name="Shimojima M."/>
            <person name="Masuda S."/>
            <person name="Iwai M."/>
            <person name="Nobusawa T."/>
            <person name="Narise T."/>
            <person name="Kondo S."/>
            <person name="Saito H."/>
            <person name="Sato R."/>
            <person name="Murakawa M."/>
            <person name="Ihara Y."/>
            <person name="Oshima-Yamada Y."/>
            <person name="Ohtaka K."/>
            <person name="Satoh M."/>
            <person name="Sonobe K."/>
            <person name="Ishii M."/>
            <person name="Ohtani R."/>
            <person name="Kanamori-Sato M."/>
            <person name="Honoki R."/>
            <person name="Miyazaki D."/>
            <person name="Mochizuki H."/>
            <person name="Umetsu J."/>
            <person name="Higashi K."/>
            <person name="Shibata D."/>
            <person name="Kamiya Y."/>
            <person name="Sato N."/>
            <person name="Nakamura Y."/>
            <person name="Tabata S."/>
            <person name="Ida S."/>
            <person name="Kurokawa K."/>
            <person name="Ohta H."/>
        </authorList>
    </citation>
    <scope>NUCLEOTIDE SEQUENCE [LARGE SCALE GENOMIC DNA]</scope>
    <source>
        <strain evidence="2 3">NIES-2285</strain>
    </source>
</reference>
<dbReference type="EMBL" id="DF237028">
    <property type="protein sequence ID" value="GAQ81388.1"/>
    <property type="molecule type" value="Genomic_DNA"/>
</dbReference>
<dbReference type="STRING" id="105231.A0A1Y1HZV3"/>
<dbReference type="OrthoDB" id="551302at2759"/>
<dbReference type="GO" id="GO:0004864">
    <property type="term" value="F:protein phosphatase inhibitor activity"/>
    <property type="evidence" value="ECO:0000318"/>
    <property type="project" value="GO_Central"/>
</dbReference>
<dbReference type="Pfam" id="PF04979">
    <property type="entry name" value="IPP-2"/>
    <property type="match status" value="1"/>
</dbReference>
<keyword evidence="3" id="KW-1185">Reference proteome</keyword>
<dbReference type="InterPro" id="IPR007062">
    <property type="entry name" value="PPI-2"/>
</dbReference>
<feature type="compositionally biased region" description="Basic and acidic residues" evidence="1">
    <location>
        <begin position="19"/>
        <end position="29"/>
    </location>
</feature>
<evidence type="ECO:0008006" key="4">
    <source>
        <dbReference type="Google" id="ProtNLM"/>
    </source>
</evidence>